<evidence type="ECO:0000259" key="1">
    <source>
        <dbReference type="Pfam" id="PF13466"/>
    </source>
</evidence>
<dbReference type="InterPro" id="IPR036513">
    <property type="entry name" value="STAS_dom_sf"/>
</dbReference>
<dbReference type="Pfam" id="PF13466">
    <property type="entry name" value="STAS_2"/>
    <property type="match status" value="1"/>
</dbReference>
<feature type="domain" description="MlaB-like STAS" evidence="1">
    <location>
        <begin position="17"/>
        <end position="92"/>
    </location>
</feature>
<reference evidence="2" key="1">
    <citation type="submission" date="2021-03" db="EMBL/GenBank/DDBJ databases">
        <title>Whole genome sequence of Jiella sp. CQZ9-1.</title>
        <authorList>
            <person name="Tuo L."/>
        </authorList>
    </citation>
    <scope>NUCLEOTIDE SEQUENCE</scope>
    <source>
        <strain evidence="2">CQZ9-1</strain>
    </source>
</reference>
<keyword evidence="3" id="KW-1185">Reference proteome</keyword>
<protein>
    <submittedName>
        <fullName evidence="2">STAS domain-containing protein</fullName>
    </submittedName>
</protein>
<dbReference type="Gene3D" id="3.30.750.24">
    <property type="entry name" value="STAS domain"/>
    <property type="match status" value="1"/>
</dbReference>
<evidence type="ECO:0000313" key="2">
    <source>
        <dbReference type="EMBL" id="MBO0664335.1"/>
    </source>
</evidence>
<sequence>MPRKSNKATSVEGTIFALPQVLDLKAATPLTEKLMALRGQDLVIDASKVERLGTQCVQILISAAATWKDEMAAFTIAEPSDAFTSGLQVLGLTPQAIIEKEVAQ</sequence>
<dbReference type="RefSeq" id="WP_207259254.1">
    <property type="nucleotide sequence ID" value="NZ_JAFMPP010000020.1"/>
</dbReference>
<gene>
    <name evidence="2" type="ORF">J1C48_17275</name>
</gene>
<organism evidence="2 3">
    <name type="scientific">Jiella flava</name>
    <dbReference type="NCBI Taxonomy" id="2816857"/>
    <lineage>
        <taxon>Bacteria</taxon>
        <taxon>Pseudomonadati</taxon>
        <taxon>Pseudomonadota</taxon>
        <taxon>Alphaproteobacteria</taxon>
        <taxon>Hyphomicrobiales</taxon>
        <taxon>Aurantimonadaceae</taxon>
        <taxon>Jiella</taxon>
    </lineage>
</organism>
<dbReference type="InterPro" id="IPR058548">
    <property type="entry name" value="MlaB-like_STAS"/>
</dbReference>
<dbReference type="AlphaFoldDB" id="A0A939FZA6"/>
<proteinExistence type="predicted"/>
<comment type="caution">
    <text evidence="2">The sequence shown here is derived from an EMBL/GenBank/DDBJ whole genome shotgun (WGS) entry which is preliminary data.</text>
</comment>
<dbReference type="EMBL" id="JAFMPP010000020">
    <property type="protein sequence ID" value="MBO0664335.1"/>
    <property type="molecule type" value="Genomic_DNA"/>
</dbReference>
<evidence type="ECO:0000313" key="3">
    <source>
        <dbReference type="Proteomes" id="UP000664122"/>
    </source>
</evidence>
<accession>A0A939FZA6</accession>
<name>A0A939FZA6_9HYPH</name>
<dbReference type="Proteomes" id="UP000664122">
    <property type="component" value="Unassembled WGS sequence"/>
</dbReference>
<dbReference type="SUPFAM" id="SSF52091">
    <property type="entry name" value="SpoIIaa-like"/>
    <property type="match status" value="1"/>
</dbReference>